<gene>
    <name evidence="2" type="ORF">JQN84_02150</name>
</gene>
<dbReference type="EMBL" id="JAFEUO010000001">
    <property type="protein sequence ID" value="MBM7081349.1"/>
    <property type="molecule type" value="Genomic_DNA"/>
</dbReference>
<accession>A0ABS2J6E2</accession>
<evidence type="ECO:0000313" key="3">
    <source>
        <dbReference type="Proteomes" id="UP000809587"/>
    </source>
</evidence>
<proteinExistence type="predicted"/>
<dbReference type="InterPro" id="IPR013783">
    <property type="entry name" value="Ig-like_fold"/>
</dbReference>
<reference evidence="2 3" key="1">
    <citation type="submission" date="2021-02" db="EMBL/GenBank/DDBJ databases">
        <authorList>
            <person name="Lee D.-H."/>
        </authorList>
    </citation>
    <scope>NUCLEOTIDE SEQUENCE [LARGE SCALE GENOMIC DNA]</scope>
    <source>
        <strain evidence="2 3">MMS20-R2-29</strain>
    </source>
</reference>
<dbReference type="RefSeq" id="WP_204956702.1">
    <property type="nucleotide sequence ID" value="NZ_JAFEUO010000001.1"/>
</dbReference>
<evidence type="ECO:0000313" key="2">
    <source>
        <dbReference type="EMBL" id="MBM7081349.1"/>
    </source>
</evidence>
<feature type="region of interest" description="Disordered" evidence="1">
    <location>
        <begin position="266"/>
        <end position="293"/>
    </location>
</feature>
<sequence>MAGEEGLRSRPGTASFGGTRLLAGGVEFTVPAGVARQTSLVLVDPDEGRWLTEVPVPDVGHDGGLLSVVVLGLDPDLVDYHYVQDGRAVLDPYARVLLRSLNGPDGWRCRITPGRAPALPGAGALVPDGPVATAALGAGGYRALADRIPEFLRDGVRAVVLAGVLAADHHHFAPGAGGLPVGLFAAAGPGNRPDGECRALIRHLRDAGLAVLLDISSVARIAEGDGWFLREALRWWVHDYGVDGLQLPDSAVPAGRERDMAEALRSDRLLADRTSLGAPRGDGRTGATGPAGR</sequence>
<evidence type="ECO:0000256" key="1">
    <source>
        <dbReference type="SAM" id="MobiDB-lite"/>
    </source>
</evidence>
<dbReference type="SUPFAM" id="SSF81296">
    <property type="entry name" value="E set domains"/>
    <property type="match status" value="1"/>
</dbReference>
<dbReference type="SUPFAM" id="SSF51445">
    <property type="entry name" value="(Trans)glycosidases"/>
    <property type="match status" value="1"/>
</dbReference>
<keyword evidence="3" id="KW-1185">Reference proteome</keyword>
<feature type="compositionally biased region" description="Gly residues" evidence="1">
    <location>
        <begin position="284"/>
        <end position="293"/>
    </location>
</feature>
<dbReference type="InterPro" id="IPR017853">
    <property type="entry name" value="GH"/>
</dbReference>
<dbReference type="Gene3D" id="3.20.20.80">
    <property type="entry name" value="Glycosidases"/>
    <property type="match status" value="1"/>
</dbReference>
<name>A0ABS2J6E2_9ACTN</name>
<dbReference type="InterPro" id="IPR014756">
    <property type="entry name" value="Ig_E-set"/>
</dbReference>
<comment type="caution">
    <text evidence="2">The sequence shown here is derived from an EMBL/GenBank/DDBJ whole genome shotgun (WGS) entry which is preliminary data.</text>
</comment>
<dbReference type="Proteomes" id="UP000809587">
    <property type="component" value="Unassembled WGS sequence"/>
</dbReference>
<protein>
    <submittedName>
        <fullName evidence="2">Uncharacterized protein</fullName>
    </submittedName>
</protein>
<dbReference type="Gene3D" id="2.60.40.10">
    <property type="entry name" value="Immunoglobulins"/>
    <property type="match status" value="1"/>
</dbReference>
<organism evidence="2 3">
    <name type="scientific">Micromonospora humidisoli</name>
    <dbReference type="NCBI Taxonomy" id="2807622"/>
    <lineage>
        <taxon>Bacteria</taxon>
        <taxon>Bacillati</taxon>
        <taxon>Actinomycetota</taxon>
        <taxon>Actinomycetes</taxon>
        <taxon>Micromonosporales</taxon>
        <taxon>Micromonosporaceae</taxon>
        <taxon>Micromonospora</taxon>
    </lineage>
</organism>